<dbReference type="KEGG" id="pde:Pden_2204"/>
<gene>
    <name evidence="3" type="ordered locus">Pden_2204</name>
</gene>
<evidence type="ECO:0000256" key="1">
    <source>
        <dbReference type="SAM" id="MobiDB-lite"/>
    </source>
</evidence>
<dbReference type="GeneID" id="93450601"/>
<dbReference type="STRING" id="318586.Pden_2204"/>
<feature type="chain" id="PRO_5002632062" evidence="2">
    <location>
        <begin position="26"/>
        <end position="198"/>
    </location>
</feature>
<proteinExistence type="predicted"/>
<dbReference type="Proteomes" id="UP000000361">
    <property type="component" value="Chromosome 1"/>
</dbReference>
<feature type="signal peptide" evidence="2">
    <location>
        <begin position="1"/>
        <end position="25"/>
    </location>
</feature>
<feature type="compositionally biased region" description="Low complexity" evidence="1">
    <location>
        <begin position="63"/>
        <end position="80"/>
    </location>
</feature>
<dbReference type="OrthoDB" id="7837118at2"/>
<dbReference type="HOGENOM" id="CLU_1377004_0_0_5"/>
<evidence type="ECO:0000256" key="2">
    <source>
        <dbReference type="SAM" id="SignalP"/>
    </source>
</evidence>
<keyword evidence="4" id="KW-1185">Reference proteome</keyword>
<dbReference type="eggNOG" id="ENOG5032YU4">
    <property type="taxonomic scope" value="Bacteria"/>
</dbReference>
<dbReference type="RefSeq" id="WP_011748491.1">
    <property type="nucleotide sequence ID" value="NC_008686.1"/>
</dbReference>
<sequence length="198" mass="20270">MPRTAAVKASALALALSLPLVPAHAQGAGEQMQLCVNQCLYHFGPASNPRYHACVAEQCEGTGPAPQRQQPAQPPRQGAAWTTGAVDGGRTHYARVQSGRLALSYMCQRGSEGLIAVEGMAGSPGSLALRIDGKRVAQPFATSGGMRATQAARGSALLAGLLGGSRVELSDDRGRGSLPLAGSGRAIRTAMAACGLRP</sequence>
<dbReference type="EnsemblBacteria" id="ABL70296">
    <property type="protein sequence ID" value="ABL70296"/>
    <property type="gene ID" value="Pden_2204"/>
</dbReference>
<dbReference type="AlphaFoldDB" id="A1B452"/>
<keyword evidence="2" id="KW-0732">Signal</keyword>
<feature type="region of interest" description="Disordered" evidence="1">
    <location>
        <begin position="61"/>
        <end position="83"/>
    </location>
</feature>
<protein>
    <submittedName>
        <fullName evidence="3">Uncharacterized protein</fullName>
    </submittedName>
</protein>
<reference evidence="4" key="1">
    <citation type="submission" date="2006-12" db="EMBL/GenBank/DDBJ databases">
        <title>Complete sequence of chromosome 1 of Paracoccus denitrificans PD1222.</title>
        <authorList>
            <person name="Copeland A."/>
            <person name="Lucas S."/>
            <person name="Lapidus A."/>
            <person name="Barry K."/>
            <person name="Detter J.C."/>
            <person name="Glavina del Rio T."/>
            <person name="Hammon N."/>
            <person name="Israni S."/>
            <person name="Dalin E."/>
            <person name="Tice H."/>
            <person name="Pitluck S."/>
            <person name="Munk A.C."/>
            <person name="Brettin T."/>
            <person name="Bruce D."/>
            <person name="Han C."/>
            <person name="Tapia R."/>
            <person name="Gilna P."/>
            <person name="Schmutz J."/>
            <person name="Larimer F."/>
            <person name="Land M."/>
            <person name="Hauser L."/>
            <person name="Kyrpides N."/>
            <person name="Lykidis A."/>
            <person name="Spiro S."/>
            <person name="Richardson D.J."/>
            <person name="Moir J.W.B."/>
            <person name="Ferguson S.J."/>
            <person name="van Spanning R.J.M."/>
            <person name="Richardson P."/>
        </authorList>
    </citation>
    <scope>NUCLEOTIDE SEQUENCE [LARGE SCALE GENOMIC DNA]</scope>
    <source>
        <strain evidence="4">Pd 1222</strain>
    </source>
</reference>
<evidence type="ECO:0000313" key="4">
    <source>
        <dbReference type="Proteomes" id="UP000000361"/>
    </source>
</evidence>
<organism evidence="3 4">
    <name type="scientific">Paracoccus denitrificans (strain Pd 1222)</name>
    <dbReference type="NCBI Taxonomy" id="318586"/>
    <lineage>
        <taxon>Bacteria</taxon>
        <taxon>Pseudomonadati</taxon>
        <taxon>Pseudomonadota</taxon>
        <taxon>Alphaproteobacteria</taxon>
        <taxon>Rhodobacterales</taxon>
        <taxon>Paracoccaceae</taxon>
        <taxon>Paracoccus</taxon>
    </lineage>
</organism>
<evidence type="ECO:0000313" key="3">
    <source>
        <dbReference type="EMBL" id="ABL70296.1"/>
    </source>
</evidence>
<name>A1B452_PARDP</name>
<dbReference type="EMBL" id="CP000489">
    <property type="protein sequence ID" value="ABL70296.1"/>
    <property type="molecule type" value="Genomic_DNA"/>
</dbReference>
<accession>A1B452</accession>